<organism evidence="2 3">
    <name type="scientific">Oikopleura dioica</name>
    <name type="common">Tunicate</name>
    <dbReference type="NCBI Taxonomy" id="34765"/>
    <lineage>
        <taxon>Eukaryota</taxon>
        <taxon>Metazoa</taxon>
        <taxon>Chordata</taxon>
        <taxon>Tunicata</taxon>
        <taxon>Appendicularia</taxon>
        <taxon>Copelata</taxon>
        <taxon>Oikopleuridae</taxon>
        <taxon>Oikopleura</taxon>
    </lineage>
</organism>
<reference evidence="2 3" key="1">
    <citation type="submission" date="2021-04" db="EMBL/GenBank/DDBJ databases">
        <authorList>
            <person name="Bliznina A."/>
        </authorList>
    </citation>
    <scope>NUCLEOTIDE SEQUENCE [LARGE SCALE GENOMIC DNA]</scope>
</reference>
<feature type="region of interest" description="Disordered" evidence="1">
    <location>
        <begin position="1"/>
        <end position="51"/>
    </location>
</feature>
<keyword evidence="3" id="KW-1185">Reference proteome</keyword>
<gene>
    <name evidence="2" type="ORF">OKIOD_LOCUS7937</name>
</gene>
<dbReference type="EMBL" id="OU015569">
    <property type="protein sequence ID" value="CAG5099248.1"/>
    <property type="molecule type" value="Genomic_DNA"/>
</dbReference>
<dbReference type="Proteomes" id="UP001158576">
    <property type="component" value="Chromosome XSR"/>
</dbReference>
<sequence length="102" mass="11275">MSETEADEFFDAVETLDPDDQSNEPVKKGSSPTPASPAQQASSPVDPPPVEERWSIMMKNLVQAVKNADDRKREGNQSFKEGRFPDAESVLGGLYFKTPLDF</sequence>
<feature type="compositionally biased region" description="Polar residues" evidence="1">
    <location>
        <begin position="30"/>
        <end position="43"/>
    </location>
</feature>
<feature type="compositionally biased region" description="Acidic residues" evidence="1">
    <location>
        <begin position="1"/>
        <end position="22"/>
    </location>
</feature>
<evidence type="ECO:0000256" key="1">
    <source>
        <dbReference type="SAM" id="MobiDB-lite"/>
    </source>
</evidence>
<protein>
    <submittedName>
        <fullName evidence="2">Oidioi.mRNA.OKI2018_I69.XSR.g16379.t1.cds</fullName>
    </submittedName>
</protein>
<evidence type="ECO:0000313" key="3">
    <source>
        <dbReference type="Proteomes" id="UP001158576"/>
    </source>
</evidence>
<accession>A0ABN7SJY0</accession>
<evidence type="ECO:0000313" key="2">
    <source>
        <dbReference type="EMBL" id="CAG5099248.1"/>
    </source>
</evidence>
<name>A0ABN7SJY0_OIKDI</name>
<proteinExistence type="predicted"/>